<dbReference type="InterPro" id="IPR050696">
    <property type="entry name" value="FtsA/MreB"/>
</dbReference>
<dbReference type="STRING" id="1618490.US90_C0011G0008"/>
<dbReference type="AlphaFoldDB" id="A0A0G0K2V2"/>
<dbReference type="Gene3D" id="3.30.420.40">
    <property type="match status" value="2"/>
</dbReference>
<dbReference type="Pfam" id="PF11104">
    <property type="entry name" value="PilM_2"/>
    <property type="match status" value="1"/>
</dbReference>
<dbReference type="Proteomes" id="UP000034406">
    <property type="component" value="Unassembled WGS sequence"/>
</dbReference>
<dbReference type="NCBIfam" id="TIGR01175">
    <property type="entry name" value="pilM"/>
    <property type="match status" value="1"/>
</dbReference>
<dbReference type="EMBL" id="LBUT01000011">
    <property type="protein sequence ID" value="KKQ69785.1"/>
    <property type="molecule type" value="Genomic_DNA"/>
</dbReference>
<sequence>MSDLFGIDVGVGSIKTVSLSKSGNGVFLDAIGEVKNPAPEWIKNGIKSKDWSEVASSVKLLFNDLKAKPKQIVASLPEDEVISRLIRLPPLKDNEIIDALKFEAETFVPYPLDQVSIDYEVVEKDNAGRLSVFAIAAKNETIQLYVKLFKSLGMDLAALESPAVAMKRVINHSVEAVNSVMLVDMGEKYSDVVSLNNKKVYFTRSMSVGGESLTRAISINLGLDMSSAEEYKKAYGMKEMQLEGKIRQAIQPVFVSMAEELRKAIVSYREELNKSIELLVLSGGGANMPGLTEELAKVLGIEVQVIQPFLKIDTKKVVLPININADGCRFSLAAGLAMRGLEDDK</sequence>
<dbReference type="PANTHER" id="PTHR32432:SF3">
    <property type="entry name" value="ETHANOLAMINE UTILIZATION PROTEIN EUTJ"/>
    <property type="match status" value="1"/>
</dbReference>
<dbReference type="CDD" id="cd24049">
    <property type="entry name" value="ASKHA_NBD_PilM"/>
    <property type="match status" value="1"/>
</dbReference>
<dbReference type="SUPFAM" id="SSF53067">
    <property type="entry name" value="Actin-like ATPase domain"/>
    <property type="match status" value="2"/>
</dbReference>
<gene>
    <name evidence="1" type="ORF">US90_C0011G0008</name>
</gene>
<reference evidence="1 2" key="1">
    <citation type="journal article" date="2015" name="Nature">
        <title>rRNA introns, odd ribosomes, and small enigmatic genomes across a large radiation of phyla.</title>
        <authorList>
            <person name="Brown C.T."/>
            <person name="Hug L.A."/>
            <person name="Thomas B.C."/>
            <person name="Sharon I."/>
            <person name="Castelle C.J."/>
            <person name="Singh A."/>
            <person name="Wilkins M.J."/>
            <person name="Williams K.H."/>
            <person name="Banfield J.F."/>
        </authorList>
    </citation>
    <scope>NUCLEOTIDE SEQUENCE [LARGE SCALE GENOMIC DNA]</scope>
</reference>
<protein>
    <submittedName>
        <fullName evidence="1">Type IV pilus assembly protein PilM</fullName>
    </submittedName>
</protein>
<dbReference type="Gene3D" id="3.30.1490.300">
    <property type="match status" value="1"/>
</dbReference>
<organism evidence="1 2">
    <name type="scientific">Candidatus Shapirobacteria bacterium GW2011_GWE2_38_30</name>
    <dbReference type="NCBI Taxonomy" id="1618490"/>
    <lineage>
        <taxon>Bacteria</taxon>
        <taxon>Candidatus Shapironibacteriota</taxon>
    </lineage>
</organism>
<dbReference type="PIRSF" id="PIRSF019169">
    <property type="entry name" value="PilM"/>
    <property type="match status" value="1"/>
</dbReference>
<comment type="caution">
    <text evidence="1">The sequence shown here is derived from an EMBL/GenBank/DDBJ whole genome shotgun (WGS) entry which is preliminary data.</text>
</comment>
<accession>A0A0G0K2V2</accession>
<evidence type="ECO:0000313" key="1">
    <source>
        <dbReference type="EMBL" id="KKQ69785.1"/>
    </source>
</evidence>
<evidence type="ECO:0000313" key="2">
    <source>
        <dbReference type="Proteomes" id="UP000034406"/>
    </source>
</evidence>
<proteinExistence type="predicted"/>
<dbReference type="PANTHER" id="PTHR32432">
    <property type="entry name" value="CELL DIVISION PROTEIN FTSA-RELATED"/>
    <property type="match status" value="1"/>
</dbReference>
<dbReference type="InterPro" id="IPR043129">
    <property type="entry name" value="ATPase_NBD"/>
</dbReference>
<name>A0A0G0K2V2_9BACT</name>
<dbReference type="InterPro" id="IPR005883">
    <property type="entry name" value="PilM"/>
</dbReference>